<sequence length="1230" mass="142545">MESGEEPLVAVDDPNAAATAFASFATALEALVAGTQHQLVHKVMGQTTRLVHCEQTMQRALETNRILLESKRVTVEQQQREIEDLEARVRTLQSRLNKEKRERDEEKKWLTQLWPDGLVLPTLLKPYEVANDLEYIEDTKQRLQALVNRRVMRERVRRQVEASQHWKMVVEPATDDVAEQVYYMNEITGQSVWQAPLAMVYEPPMQWDIAKKDWKDSYGLEHFYPVSTDVEGNDVESDDSDGADSARVKTATPSRRNRSDDEEETEEQDEEDMPADPVALRAQMTEEMEKAKQLQLDLAKSQAQQRSCALQLLNASRESFEREKEALAEEDEAKRDIERKKRKARLQEQAASNAKAAAQEKKTSNSVQSKFGKDSVGKKDLTFSKDDEQLERELDEFVLQERADRPYLTVPIALDPRVKLRHQLDDEYVHMKAMEAKALEIEQLEFDLLEKSSLRHEESTAKEEELFAFCDEIRSRQPEVQQDLDSAVKAITRLEIPLSPPSEPRPSAEQLEQASGRYVTLQGLDNGDDGDDDDAAEKSNASDAEREVVTSPDVVQSQERERVASEVAKENMTSEEVAALLRDEEELLLFKSYVDAEQRWRDWEREEVVRLEELAQATERRKALEVLQRQLAIDLALYESDAPFFARVGELEKELNTRMWQIQADSQIERVRFMIERAAREEAIFQMDDRFEELQVQLEAAQRLPMQALNALEHLDLEMRSRELCDSLAKQISRLQERYEKEMAAKALLTELETRSYEYAFTKLQEEVHLFGEKQTLLDLNVALGDDLQESRKTIERLYLLIHDQPESPSEPLIDNQRLLSLSQQREDATAVIEGKLQYLQQARQFLMTCYDREARWRSLASIALVKDCSSEEWMTTMQRERHESMMAILQEQHDTEVLELKKQIKLLQKVKTALHFQIDELTGKLDRMRLAYQESSDHVRQQTECVIRALTEESEQEKRKFCDEKTRAQEARERLIREHGPIREELEQRLLELEGMNEKQCHWLTAAKRELNAQRSANKELVKAYQSLEKRRAAETNDMRFRIASQIKKINNIEMWNLSLKLKAKEAHAERIQMQKEMALQVQHHKQQQQLLRLKNWRHRVTAQAILTDVDLLFRFFADGFEILSGTTSEINAALRENGAIEVIAALAQHCHQAPVKAICAKALGQLAWNANATKRSLGWNAKRKWFDWVSTQSEMVLQKLNHENKPFDAVAEEETAEMNWLADTSNVP</sequence>
<evidence type="ECO:0000313" key="5">
    <source>
        <dbReference type="Proteomes" id="UP000019132"/>
    </source>
</evidence>
<keyword evidence="5" id="KW-1185">Reference proteome</keyword>
<protein>
    <recommendedName>
        <fullName evidence="3">WW domain-containing protein</fullName>
    </recommendedName>
</protein>
<feature type="compositionally biased region" description="Acidic residues" evidence="2">
    <location>
        <begin position="231"/>
        <end position="242"/>
    </location>
</feature>
<reference evidence="5" key="1">
    <citation type="journal article" date="2010" name="Genome Biol.">
        <title>Genome sequence of the necrotrophic plant pathogen Pythium ultimum reveals original pathogenicity mechanisms and effector repertoire.</title>
        <authorList>
            <person name="Levesque C.A."/>
            <person name="Brouwer H."/>
            <person name="Cano L."/>
            <person name="Hamilton J.P."/>
            <person name="Holt C."/>
            <person name="Huitema E."/>
            <person name="Raffaele S."/>
            <person name="Robideau G.P."/>
            <person name="Thines M."/>
            <person name="Win J."/>
            <person name="Zerillo M.M."/>
            <person name="Beakes G.W."/>
            <person name="Boore J.L."/>
            <person name="Busam D."/>
            <person name="Dumas B."/>
            <person name="Ferriera S."/>
            <person name="Fuerstenberg S.I."/>
            <person name="Gachon C.M."/>
            <person name="Gaulin E."/>
            <person name="Govers F."/>
            <person name="Grenville-Briggs L."/>
            <person name="Horner N."/>
            <person name="Hostetler J."/>
            <person name="Jiang R.H."/>
            <person name="Johnson J."/>
            <person name="Krajaejun T."/>
            <person name="Lin H."/>
            <person name="Meijer H.J."/>
            <person name="Moore B."/>
            <person name="Morris P."/>
            <person name="Phuntmart V."/>
            <person name="Puiu D."/>
            <person name="Shetty J."/>
            <person name="Stajich J.E."/>
            <person name="Tripathy S."/>
            <person name="Wawra S."/>
            <person name="van West P."/>
            <person name="Whitty B.R."/>
            <person name="Coutinho P.M."/>
            <person name="Henrissat B."/>
            <person name="Martin F."/>
            <person name="Thomas P.D."/>
            <person name="Tyler B.M."/>
            <person name="De Vries R.P."/>
            <person name="Kamoun S."/>
            <person name="Yandell M."/>
            <person name="Tisserat N."/>
            <person name="Buell C.R."/>
        </authorList>
    </citation>
    <scope>NUCLEOTIDE SEQUENCE</scope>
    <source>
        <strain evidence="5">DAOM:BR144</strain>
    </source>
</reference>
<evidence type="ECO:0000259" key="3">
    <source>
        <dbReference type="PROSITE" id="PS50020"/>
    </source>
</evidence>
<feature type="coiled-coil region" evidence="1">
    <location>
        <begin position="68"/>
        <end position="102"/>
    </location>
</feature>
<dbReference type="PROSITE" id="PS50020">
    <property type="entry name" value="WW_DOMAIN_2"/>
    <property type="match status" value="1"/>
</dbReference>
<feature type="coiled-coil region" evidence="1">
    <location>
        <begin position="684"/>
        <end position="745"/>
    </location>
</feature>
<evidence type="ECO:0000256" key="2">
    <source>
        <dbReference type="SAM" id="MobiDB-lite"/>
    </source>
</evidence>
<proteinExistence type="predicted"/>
<name>K3WZT0_GLOUD</name>
<keyword evidence="1" id="KW-0175">Coiled coil</keyword>
<evidence type="ECO:0000256" key="1">
    <source>
        <dbReference type="SAM" id="Coils"/>
    </source>
</evidence>
<dbReference type="HOGENOM" id="CLU_001510_0_0_1"/>
<feature type="region of interest" description="Disordered" evidence="2">
    <location>
        <begin position="521"/>
        <end position="569"/>
    </location>
</feature>
<feature type="compositionally biased region" description="Acidic residues" evidence="2">
    <location>
        <begin position="260"/>
        <end position="274"/>
    </location>
</feature>
<feature type="domain" description="WW" evidence="3">
    <location>
        <begin position="160"/>
        <end position="198"/>
    </location>
</feature>
<feature type="region of interest" description="Disordered" evidence="2">
    <location>
        <begin position="338"/>
        <end position="373"/>
    </location>
</feature>
<dbReference type="AlphaFoldDB" id="K3WZT0"/>
<dbReference type="eggNOG" id="ENOG502QSFW">
    <property type="taxonomic scope" value="Eukaryota"/>
</dbReference>
<dbReference type="EMBL" id="GL376596">
    <property type="status" value="NOT_ANNOTATED_CDS"/>
    <property type="molecule type" value="Genomic_DNA"/>
</dbReference>
<dbReference type="Proteomes" id="UP000019132">
    <property type="component" value="Unassembled WGS sequence"/>
</dbReference>
<feature type="region of interest" description="Disordered" evidence="2">
    <location>
        <begin position="229"/>
        <end position="276"/>
    </location>
</feature>
<dbReference type="InParanoid" id="K3WZT0"/>
<organism evidence="4 5">
    <name type="scientific">Globisporangium ultimum (strain ATCC 200006 / CBS 805.95 / DAOM BR144)</name>
    <name type="common">Pythium ultimum</name>
    <dbReference type="NCBI Taxonomy" id="431595"/>
    <lineage>
        <taxon>Eukaryota</taxon>
        <taxon>Sar</taxon>
        <taxon>Stramenopiles</taxon>
        <taxon>Oomycota</taxon>
        <taxon>Peronosporomycetes</taxon>
        <taxon>Pythiales</taxon>
        <taxon>Pythiaceae</taxon>
        <taxon>Globisporangium</taxon>
    </lineage>
</organism>
<feature type="compositionally biased region" description="Basic and acidic residues" evidence="2">
    <location>
        <begin position="558"/>
        <end position="569"/>
    </location>
</feature>
<dbReference type="EnsemblProtists" id="PYU1_T010479">
    <property type="protein sequence ID" value="PYU1_T010479"/>
    <property type="gene ID" value="PYU1_G010457"/>
</dbReference>
<accession>K3WZT0</accession>
<feature type="compositionally biased region" description="Acidic residues" evidence="2">
    <location>
        <begin position="526"/>
        <end position="535"/>
    </location>
</feature>
<feature type="compositionally biased region" description="Low complexity" evidence="2">
    <location>
        <begin position="347"/>
        <end position="357"/>
    </location>
</feature>
<reference evidence="5" key="2">
    <citation type="submission" date="2010-04" db="EMBL/GenBank/DDBJ databases">
        <authorList>
            <person name="Buell R."/>
            <person name="Hamilton J."/>
            <person name="Hostetler J."/>
        </authorList>
    </citation>
    <scope>NUCLEOTIDE SEQUENCE [LARGE SCALE GENOMIC DNA]</scope>
    <source>
        <strain evidence="5">DAOM:BR144</strain>
    </source>
</reference>
<dbReference type="InterPro" id="IPR001202">
    <property type="entry name" value="WW_dom"/>
</dbReference>
<reference evidence="4" key="3">
    <citation type="submission" date="2015-02" db="UniProtKB">
        <authorList>
            <consortium name="EnsemblProtists"/>
        </authorList>
    </citation>
    <scope>IDENTIFICATION</scope>
    <source>
        <strain evidence="4">DAOM BR144</strain>
    </source>
</reference>
<dbReference type="VEuPathDB" id="FungiDB:PYU1_G010457"/>
<evidence type="ECO:0000313" key="4">
    <source>
        <dbReference type="EnsemblProtists" id="PYU1_T010479"/>
    </source>
</evidence>
<feature type="coiled-coil region" evidence="1">
    <location>
        <begin position="1005"/>
        <end position="1039"/>
    </location>
</feature>